<keyword evidence="5 8" id="KW-0255">Endonuclease</keyword>
<dbReference type="Proteomes" id="UP000276741">
    <property type="component" value="Chromosome"/>
</dbReference>
<evidence type="ECO:0000256" key="3">
    <source>
        <dbReference type="ARBA" id="ARBA00022722"/>
    </source>
</evidence>
<evidence type="ECO:0000256" key="4">
    <source>
        <dbReference type="ARBA" id="ARBA00022723"/>
    </source>
</evidence>
<dbReference type="InterPro" id="IPR013471">
    <property type="entry name" value="RNase_Z/BN"/>
</dbReference>
<accession>A0A348B342</accession>
<dbReference type="HAMAP" id="MF_01818">
    <property type="entry name" value="RNase_Z_BN"/>
    <property type="match status" value="1"/>
</dbReference>
<proteinExistence type="inferred from homology"/>
<feature type="binding site" evidence="8">
    <location>
        <position position="256"/>
    </location>
    <ligand>
        <name>Zn(2+)</name>
        <dbReference type="ChEBI" id="CHEBI:29105"/>
        <label>2</label>
        <note>catalytic</note>
    </ligand>
</feature>
<reference evidence="10" key="3">
    <citation type="journal article" date="2019" name="BMC Res. Notes">
        <title>Complete genome sequence of the Sulfodiicoccus acidiphilus strain HS-1T, the first crenarchaeon that lacks polB3, isolated from an acidic hot spring in Ohwaku-dani, Hakone, Japan.</title>
        <authorList>
            <person name="Sakai H.D."/>
            <person name="Kurosawa N."/>
        </authorList>
    </citation>
    <scope>NUCLEOTIDE SEQUENCE</scope>
    <source>
        <strain evidence="10">HS-1</strain>
    </source>
</reference>
<comment type="catalytic activity">
    <reaction evidence="8">
        <text>Endonucleolytic cleavage of RNA, removing extra 3' nucleotides from tRNA precursor, generating 3' termini of tRNAs. A 3'-hydroxy group is left at the tRNA terminus and a 5'-phosphoryl group is left at the trailer molecule.</text>
        <dbReference type="EC" id="3.1.26.11"/>
    </reaction>
</comment>
<dbReference type="InterPro" id="IPR036866">
    <property type="entry name" value="RibonucZ/Hydroxyglut_hydro"/>
</dbReference>
<feature type="binding site" evidence="8">
    <location>
        <position position="65"/>
    </location>
    <ligand>
        <name>Zn(2+)</name>
        <dbReference type="ChEBI" id="CHEBI:29105"/>
        <label>2</label>
        <note>catalytic</note>
    </ligand>
</feature>
<evidence type="ECO:0000256" key="6">
    <source>
        <dbReference type="ARBA" id="ARBA00022801"/>
    </source>
</evidence>
<dbReference type="Proteomes" id="UP000616143">
    <property type="component" value="Unassembled WGS sequence"/>
</dbReference>
<feature type="binding site" evidence="8">
    <location>
        <position position="132"/>
    </location>
    <ligand>
        <name>Zn(2+)</name>
        <dbReference type="ChEBI" id="CHEBI:29105"/>
        <label>1</label>
        <note>catalytic</note>
    </ligand>
</feature>
<evidence type="ECO:0000259" key="9">
    <source>
        <dbReference type="SMART" id="SM00849"/>
    </source>
</evidence>
<feature type="binding site" evidence="8">
    <location>
        <position position="200"/>
    </location>
    <ligand>
        <name>Zn(2+)</name>
        <dbReference type="ChEBI" id="CHEBI:29105"/>
        <label>2</label>
        <note>catalytic</note>
    </ligand>
</feature>
<feature type="binding site" evidence="8">
    <location>
        <position position="60"/>
    </location>
    <ligand>
        <name>Zn(2+)</name>
        <dbReference type="ChEBI" id="CHEBI:29105"/>
        <label>1</label>
        <note>catalytic</note>
    </ligand>
</feature>
<evidence type="ECO:0000256" key="7">
    <source>
        <dbReference type="ARBA" id="ARBA00022833"/>
    </source>
</evidence>
<feature type="binding site" evidence="8">
    <location>
        <position position="62"/>
    </location>
    <ligand>
        <name>Zn(2+)</name>
        <dbReference type="ChEBI" id="CHEBI:29105"/>
        <label>1</label>
        <note>catalytic</note>
    </ligand>
</feature>
<dbReference type="CDD" id="cd07717">
    <property type="entry name" value="RNaseZ_ZiPD-like_MBL-fold"/>
    <property type="match status" value="1"/>
</dbReference>
<reference evidence="11" key="1">
    <citation type="journal article" date="2014" name="Int. J. Syst. Evol. Microbiol.">
        <title>Complete genome sequence of Corynebacterium casei LMG S-19264T (=DSM 44701T), isolated from a smear-ripened cheese.</title>
        <authorList>
            <consortium name="US DOE Joint Genome Institute (JGI-PGF)"/>
            <person name="Walter F."/>
            <person name="Albersmeier A."/>
            <person name="Kalinowski J."/>
            <person name="Ruckert C."/>
        </authorList>
    </citation>
    <scope>NUCLEOTIDE SEQUENCE</scope>
    <source>
        <strain evidence="11">JCM 31740</strain>
    </source>
</reference>
<evidence type="ECO:0000313" key="11">
    <source>
        <dbReference type="EMBL" id="GGT93455.1"/>
    </source>
</evidence>
<gene>
    <name evidence="8" type="primary">rnz</name>
    <name evidence="11" type="ORF">GCM10007116_08930</name>
    <name evidence="10" type="ORF">HS1genome_0983</name>
</gene>
<protein>
    <recommendedName>
        <fullName evidence="8">Ribonuclease Z</fullName>
        <shortName evidence="8">RNase Z</shortName>
        <ecNumber evidence="8">3.1.26.11</ecNumber>
    </recommendedName>
    <alternativeName>
        <fullName evidence="8">tRNA 3 endonuclease</fullName>
    </alternativeName>
    <alternativeName>
        <fullName evidence="8">tRNase Z</fullName>
    </alternativeName>
</protein>
<feature type="binding site" evidence="8">
    <location>
        <position position="64"/>
    </location>
    <ligand>
        <name>Zn(2+)</name>
        <dbReference type="ChEBI" id="CHEBI:29105"/>
        <label>2</label>
        <note>catalytic</note>
    </ligand>
</feature>
<dbReference type="InterPro" id="IPR001279">
    <property type="entry name" value="Metallo-B-lactamas"/>
</dbReference>
<feature type="active site" description="Proton acceptor" evidence="8">
    <location>
        <position position="64"/>
    </location>
</feature>
<comment type="subunit">
    <text evidence="1 8">Homodimer.</text>
</comment>
<reference evidence="11" key="4">
    <citation type="submission" date="2020-09" db="EMBL/GenBank/DDBJ databases">
        <authorList>
            <person name="Sun Q."/>
            <person name="Ohkuma M."/>
        </authorList>
    </citation>
    <scope>NUCLEOTIDE SEQUENCE</scope>
    <source>
        <strain evidence="11">JCM 31740</strain>
    </source>
</reference>
<dbReference type="Pfam" id="PF12706">
    <property type="entry name" value="Lactamase_B_2"/>
    <property type="match status" value="1"/>
</dbReference>
<dbReference type="EMBL" id="BMQS01000007">
    <property type="protein sequence ID" value="GGT93455.1"/>
    <property type="molecule type" value="Genomic_DNA"/>
</dbReference>
<dbReference type="GeneID" id="38666487"/>
<evidence type="ECO:0000256" key="5">
    <source>
        <dbReference type="ARBA" id="ARBA00022759"/>
    </source>
</evidence>
<keyword evidence="3 8" id="KW-0540">Nuclease</keyword>
<evidence type="ECO:0000313" key="12">
    <source>
        <dbReference type="Proteomes" id="UP000276741"/>
    </source>
</evidence>
<name>A0A348B342_9CREN</name>
<dbReference type="PANTHER" id="PTHR46018:SF2">
    <property type="entry name" value="ZINC PHOSPHODIESTERASE ELAC PROTEIN 1"/>
    <property type="match status" value="1"/>
</dbReference>
<evidence type="ECO:0000256" key="1">
    <source>
        <dbReference type="ARBA" id="ARBA00011738"/>
    </source>
</evidence>
<dbReference type="NCBIfam" id="TIGR02651">
    <property type="entry name" value="RNase_Z"/>
    <property type="match status" value="1"/>
</dbReference>
<keyword evidence="2 8" id="KW-0819">tRNA processing</keyword>
<organism evidence="10 12">
    <name type="scientific">Sulfodiicoccus acidiphilus</name>
    <dbReference type="NCBI Taxonomy" id="1670455"/>
    <lineage>
        <taxon>Archaea</taxon>
        <taxon>Thermoproteota</taxon>
        <taxon>Thermoprotei</taxon>
        <taxon>Sulfolobales</taxon>
        <taxon>Sulfolobaceae</taxon>
        <taxon>Sulfodiicoccus</taxon>
    </lineage>
</organism>
<dbReference type="RefSeq" id="WP_126449868.1">
    <property type="nucleotide sequence ID" value="NZ_AP018553.1"/>
</dbReference>
<dbReference type="EC" id="3.1.26.11" evidence="8"/>
<evidence type="ECO:0000313" key="10">
    <source>
        <dbReference type="EMBL" id="BBD72594.1"/>
    </source>
</evidence>
<dbReference type="NCBIfam" id="NF000801">
    <property type="entry name" value="PRK00055.1-3"/>
    <property type="match status" value="1"/>
</dbReference>
<sequence length="291" mass="32590">MIRVYFVGSGGGSPSFRGLPAILVKREGWSVLFDCGEGTQWRLMKYGLGLTSLDAVFVTHMHGDHVLGLPGLIESMGLLGREKKLYVGGPRGLREFLTESFKWTRFNPPFPLEFVDSLEVGGMSISSFPSCHTIDSLGYVVKEKDRVNLNVERLRETGVKDWRVFRLLKEGKSVEVKGVKLDPETYLTTRRGVKVVYTGDTMPCEQVIRAAEEADLLIHDSTFLDEKEAHSFGHSLARDAATTASKSHVKALALFHISARYRDASPLVQDARRFFPHCFLAEDVSFYDVRA</sequence>
<feature type="binding site" evidence="8">
    <location>
        <position position="200"/>
    </location>
    <ligand>
        <name>Zn(2+)</name>
        <dbReference type="ChEBI" id="CHEBI:29105"/>
        <label>1</label>
        <note>catalytic</note>
    </ligand>
</feature>
<comment type="cofactor">
    <cofactor evidence="8">
        <name>Zn(2+)</name>
        <dbReference type="ChEBI" id="CHEBI:29105"/>
    </cofactor>
    <text evidence="8">Binds 2 Zn(2+) ions.</text>
</comment>
<dbReference type="GO" id="GO:0008270">
    <property type="term" value="F:zinc ion binding"/>
    <property type="evidence" value="ECO:0007669"/>
    <property type="project" value="UniProtKB-UniRule"/>
</dbReference>
<dbReference type="Gene3D" id="3.60.15.10">
    <property type="entry name" value="Ribonuclease Z/Hydroxyacylglutathione hydrolase-like"/>
    <property type="match status" value="1"/>
</dbReference>
<dbReference type="PANTHER" id="PTHR46018">
    <property type="entry name" value="ZINC PHOSPHODIESTERASE ELAC PROTEIN 1"/>
    <property type="match status" value="1"/>
</dbReference>
<keyword evidence="12" id="KW-1185">Reference proteome</keyword>
<dbReference type="Pfam" id="PF23023">
    <property type="entry name" value="Anti-Pycsar_Apyc1"/>
    <property type="match status" value="1"/>
</dbReference>
<keyword evidence="6 8" id="KW-0378">Hydrolase</keyword>
<dbReference type="AlphaFoldDB" id="A0A348B342"/>
<comment type="function">
    <text evidence="8">Zinc phosphodiesterase, which displays some tRNA 3'-processing endonuclease activity. Probably involved in tRNA maturation, by removing a 3'-trailer from precursor tRNA.</text>
</comment>
<keyword evidence="7 8" id="KW-0862">Zinc</keyword>
<evidence type="ECO:0000256" key="2">
    <source>
        <dbReference type="ARBA" id="ARBA00022694"/>
    </source>
</evidence>
<dbReference type="GO" id="GO:0042781">
    <property type="term" value="F:3'-tRNA processing endoribonuclease activity"/>
    <property type="evidence" value="ECO:0007669"/>
    <property type="project" value="UniProtKB-UniRule"/>
</dbReference>
<comment type="similarity">
    <text evidence="8">Belongs to the RNase Z family.</text>
</comment>
<dbReference type="EMBL" id="AP018553">
    <property type="protein sequence ID" value="BBD72594.1"/>
    <property type="molecule type" value="Genomic_DNA"/>
</dbReference>
<dbReference type="SMART" id="SM00849">
    <property type="entry name" value="Lactamase_B"/>
    <property type="match status" value="1"/>
</dbReference>
<keyword evidence="4 8" id="KW-0479">Metal-binding</keyword>
<dbReference type="SUPFAM" id="SSF56281">
    <property type="entry name" value="Metallo-hydrolase/oxidoreductase"/>
    <property type="match status" value="1"/>
</dbReference>
<evidence type="ECO:0000256" key="8">
    <source>
        <dbReference type="HAMAP-Rule" id="MF_01818"/>
    </source>
</evidence>
<dbReference type="OrthoDB" id="85118at2157"/>
<reference evidence="12" key="2">
    <citation type="submission" date="2018-04" db="EMBL/GenBank/DDBJ databases">
        <title>Complete genome sequence of Sulfodiicoccus acidiphilus strain HS-1.</title>
        <authorList>
            <person name="Sakai H.D."/>
            <person name="Kurosawa N."/>
        </authorList>
    </citation>
    <scope>NUCLEOTIDE SEQUENCE [LARGE SCALE GENOMIC DNA]</scope>
    <source>
        <strain evidence="12">HS-1</strain>
    </source>
</reference>
<dbReference type="KEGG" id="sacd:HS1genome_0983"/>
<feature type="domain" description="Metallo-beta-lactamase" evidence="9">
    <location>
        <begin position="18"/>
        <end position="200"/>
    </location>
</feature>